<accession>A0A410WTX8</accession>
<evidence type="ECO:0000313" key="2">
    <source>
        <dbReference type="EMBL" id="QAV17784.1"/>
    </source>
</evidence>
<dbReference type="PANTHER" id="PTHR45632">
    <property type="entry name" value="LD33804P"/>
    <property type="match status" value="1"/>
</dbReference>
<dbReference type="InterPro" id="IPR015915">
    <property type="entry name" value="Kelch-typ_b-propeller"/>
</dbReference>
<dbReference type="Proteomes" id="UP000288943">
    <property type="component" value="Chromosome"/>
</dbReference>
<protein>
    <submittedName>
        <fullName evidence="2">Uncharacterized protein</fullName>
    </submittedName>
</protein>
<keyword evidence="1" id="KW-0812">Transmembrane</keyword>
<sequence>MYISNDNQNIFNLRMVEILSWIRKQKNRTLRVLTSFVLLLNALTLGATAAYSQSMSTVGFEGAASLPDHSLTNPMNLTDKAVLPGTDVQSSVYGNVYLNGFAKTLGASFTVTPAAPIPVFQISQYGQSALNDGRVMVTVGEYNANYNLIYNPQLNTWESAAPMPVKRNRHQQSTLKDGRVLVTGGFLPLEDYSPSHKAYLYDPQTNTWSEAANMPQGRAGHSQSVLSDGRVLVAGGEAMRETLDTAYIYDPVSNTWSKVANLPFDLAGAGQSTLLDGRVMVVGGSSLVDREWRPSSKKSLLYNPTTNSWSYAENIPILGDNAGRPQSTLLDGRVLNNSKGSYIYTPSTNKWTKAEIIPTGFYPMEQSLLPDGRICVSGPDGRGGNAVYFISFNTPPKLSIDNTDQTVWKEDGRGVVTLSGKVSDMNNDPVTISATIAGITKTTIVSNTSSSPSWTLQWDLNSDRLPGGTYTNIAVTASDSAEAVTSTYTGLITVNHAPNAPTNIQPGSFSPSNPQMIATGASVLSWTFNDPDAGDIQTAFQVVILSADGKSQIYDSQWVVSSANTFTVPANLINRGSVAGWYVRVKDSKGAVSNFSPLAYVRINTMPSAELTSYTDGQTLTDNMLTFTWKYKDADQQAQTEYQVVGTNDGWKNWAYNSGEIKSGSTSHVAGPITSGSWNFAVRVKDGTEWSEWSFRNNLMLPNAYEPNDTFEQAFFVKMNESYASAITTATDVDFYKYTAKANGVDRLTLNVPKGQNYNVHIYDSSKRLLAAGIQETDIPENVLYEVTEGQTYYFKIFGVNGGFSGSSYSFFLSSLTLRNDTRYEYDNNGNLIKKSSTAQSQ</sequence>
<dbReference type="KEGG" id="pchi:PC41400_08955"/>
<organism evidence="2 3">
    <name type="scientific">Paenibacillus chitinolyticus</name>
    <dbReference type="NCBI Taxonomy" id="79263"/>
    <lineage>
        <taxon>Bacteria</taxon>
        <taxon>Bacillati</taxon>
        <taxon>Bacillota</taxon>
        <taxon>Bacilli</taxon>
        <taxon>Bacillales</taxon>
        <taxon>Paenibacillaceae</taxon>
        <taxon>Paenibacillus</taxon>
    </lineage>
</organism>
<dbReference type="Gene3D" id="2.130.10.80">
    <property type="entry name" value="Galactose oxidase/kelch, beta-propeller"/>
    <property type="match status" value="3"/>
</dbReference>
<dbReference type="SMART" id="SM00612">
    <property type="entry name" value="Kelch"/>
    <property type="match status" value="3"/>
</dbReference>
<dbReference type="Pfam" id="PF25788">
    <property type="entry name" value="Ig_Rha78A_N"/>
    <property type="match status" value="1"/>
</dbReference>
<reference evidence="2 3" key="1">
    <citation type="submission" date="2018-01" db="EMBL/GenBank/DDBJ databases">
        <title>The whole genome sequencing and assembly of Paenibacillus chitinolyticus KCCM 41400 strain.</title>
        <authorList>
            <person name="Kim J.-Y."/>
            <person name="Park M.-K."/>
            <person name="Lee Y.-J."/>
            <person name="Yi H."/>
            <person name="Bahn Y.-S."/>
            <person name="Kim J.F."/>
            <person name="Lee D.-W."/>
        </authorList>
    </citation>
    <scope>NUCLEOTIDE SEQUENCE [LARGE SCALE GENOMIC DNA]</scope>
    <source>
        <strain evidence="2 3">KCCM 41400</strain>
    </source>
</reference>
<dbReference type="Gene3D" id="2.60.40.10">
    <property type="entry name" value="Immunoglobulins"/>
    <property type="match status" value="1"/>
</dbReference>
<dbReference type="InterPro" id="IPR013783">
    <property type="entry name" value="Ig-like_fold"/>
</dbReference>
<dbReference type="Gene3D" id="2.60.120.380">
    <property type="match status" value="1"/>
</dbReference>
<dbReference type="InterPro" id="IPR006652">
    <property type="entry name" value="Kelch_1"/>
</dbReference>
<gene>
    <name evidence="2" type="ORF">PC41400_08955</name>
</gene>
<dbReference type="Pfam" id="PF01344">
    <property type="entry name" value="Kelch_1"/>
    <property type="match status" value="2"/>
</dbReference>
<evidence type="ECO:0000313" key="3">
    <source>
        <dbReference type="Proteomes" id="UP000288943"/>
    </source>
</evidence>
<dbReference type="SUPFAM" id="SSF89260">
    <property type="entry name" value="Collagen-binding domain"/>
    <property type="match status" value="1"/>
</dbReference>
<dbReference type="OrthoDB" id="1947745at2"/>
<dbReference type="EMBL" id="CP026520">
    <property type="protein sequence ID" value="QAV17784.1"/>
    <property type="molecule type" value="Genomic_DNA"/>
</dbReference>
<keyword evidence="1" id="KW-1133">Transmembrane helix</keyword>
<dbReference type="PANTHER" id="PTHR45632:SF17">
    <property type="entry name" value="KELCH-LIKE PROTEIN 31"/>
    <property type="match status" value="1"/>
</dbReference>
<evidence type="ECO:0000256" key="1">
    <source>
        <dbReference type="SAM" id="Phobius"/>
    </source>
</evidence>
<feature type="transmembrane region" description="Helical" evidence="1">
    <location>
        <begin position="32"/>
        <end position="51"/>
    </location>
</feature>
<dbReference type="InterPro" id="IPR037293">
    <property type="entry name" value="Gal_Oxidase_central_sf"/>
</dbReference>
<dbReference type="AlphaFoldDB" id="A0A410WTX8"/>
<keyword evidence="1" id="KW-0472">Membrane</keyword>
<dbReference type="SUPFAM" id="SSF117281">
    <property type="entry name" value="Kelch motif"/>
    <property type="match status" value="1"/>
</dbReference>
<name>A0A410WTX8_9BACL</name>
<proteinExistence type="predicted"/>